<dbReference type="EMBL" id="JAJKFW010000022">
    <property type="protein sequence ID" value="MCC9642862.1"/>
    <property type="molecule type" value="Genomic_DNA"/>
</dbReference>
<keyword evidence="3" id="KW-1185">Reference proteome</keyword>
<name>A0ABS8NIV9_9BACT</name>
<keyword evidence="1" id="KW-0812">Transmembrane</keyword>
<dbReference type="Proteomes" id="UP001430306">
    <property type="component" value="Unassembled WGS sequence"/>
</dbReference>
<dbReference type="SUPFAM" id="SSF82714">
    <property type="entry name" value="Multidrug efflux transporter AcrB TolC docking domain, DN and DC subdomains"/>
    <property type="match status" value="2"/>
</dbReference>
<dbReference type="Gene3D" id="3.30.2090.10">
    <property type="entry name" value="Multidrug efflux transporter AcrB TolC docking domain, DN and DC subdomains"/>
    <property type="match status" value="2"/>
</dbReference>
<accession>A0ABS8NIV9</accession>
<protein>
    <submittedName>
        <fullName evidence="2">Efflux RND transporter permease subunit</fullName>
    </submittedName>
</protein>
<dbReference type="Pfam" id="PF00873">
    <property type="entry name" value="ACR_tran"/>
    <property type="match status" value="1"/>
</dbReference>
<dbReference type="InterPro" id="IPR027463">
    <property type="entry name" value="AcrB_DN_DC_subdom"/>
</dbReference>
<feature type="transmembrane region" description="Helical" evidence="1">
    <location>
        <begin position="338"/>
        <end position="360"/>
    </location>
</feature>
<feature type="transmembrane region" description="Helical" evidence="1">
    <location>
        <begin position="465"/>
        <end position="488"/>
    </location>
</feature>
<proteinExistence type="predicted"/>
<reference evidence="2" key="1">
    <citation type="submission" date="2021-11" db="EMBL/GenBank/DDBJ databases">
        <title>Genome sequence.</title>
        <authorList>
            <person name="Sun Q."/>
        </authorList>
    </citation>
    <scope>NUCLEOTIDE SEQUENCE</scope>
    <source>
        <strain evidence="2">JC740</strain>
    </source>
</reference>
<feature type="transmembrane region" description="Helical" evidence="1">
    <location>
        <begin position="23"/>
        <end position="43"/>
    </location>
</feature>
<dbReference type="Gene3D" id="1.20.1640.10">
    <property type="entry name" value="Multidrug efflux transporter AcrB transmembrane domain"/>
    <property type="match status" value="2"/>
</dbReference>
<sequence length="1038" mass="114510">MTLLSQKLVPEGGPIAWMARNSIAANLLMILLLGGGIWSALTIQKEVFPQFQLDIVEVSVGYPGAAPEEVEQGILRPIEEAVRGVEGIREITSEAREGRGEVLIELVGGEDRMKVLQDVDQAVSRIRTFPDQIEQPEVRLQSRQQEVMQVAIYGPIDIWALRKLAEQLRDQLQSKEQITQVELRRVPAYVTHVEIPRQKLREYGLTLPDVAGIIRQSSQDVAAGSVQTTSGEILLRVKARKQWAEEFAGIEIVAGRDGPMVTLGDIAIIRDGFEEVGFHSQFSQTPSVELDIFRVGNQSPMDVAEAVEETMAEFESVLPPGVKWRIDSNNAEEFRRRLMLVAENAAMAVVIVLVILSMFLEFRLAFWVMMGMAVSFIGGVLLLPVTGVSINMISLFGFLVVLGIVVDDAVVVGENVYEKRQSLKDHENAAVEGTQEVSGPVTFSILTNIVAFVPLLFIPGETGKFWGPLPVVVIIVLALSLIESLFILPAHLAHARDAGRNPNSIGAKLHHGQQRFSQAFNRLVEFFYRPILMLTLRFRYVTASLALALFVVIGGYATSAHMGLILMPEVSADEIEAGVRMPVGTTQDQAAKIAETVTEASIKMFEEHNLYEVAEGIKTNVRGQSFIDVEIVMKPPDQRDMTANEVIELWRESIGDLPGVNQVTFEAERGPGGHRRAISIDLSHSDISVLESAASAFVERVESYANVRDVSDNYNKGKTQYDFKLRPEGRSLGLTDEDLGEQLRGAFFGSLALRLIRGTNETEVRVKLPEDQREDIHHLEDLIIRTPNGSEVPLLDVAEVEETLAFRSINRRDGRRAINVSMDVEPKRAVTQVIEALKSQELPRLREDYPGITWTFEGSDAEMRAATSSLWGSFGLALAVIYSLLAIAFRGYVQPLIVLVAIPFGVVGAIIGHIMLGYDLSLVSLMGVIALSGVVINDSLIMIDYANRQRGSQSAFDAISQAGLRRFRPIMLTTLTTFGGLMPLIFEDSLQAQYIIPMAISLGFGILFATAIILVLVPCLYLILEDIQGMFTAKTETP</sequence>
<dbReference type="Gene3D" id="3.30.70.1430">
    <property type="entry name" value="Multidrug efflux transporter AcrB pore domain"/>
    <property type="match status" value="2"/>
</dbReference>
<organism evidence="2 3">
    <name type="scientific">Rhodopirellula halodulae</name>
    <dbReference type="NCBI Taxonomy" id="2894198"/>
    <lineage>
        <taxon>Bacteria</taxon>
        <taxon>Pseudomonadati</taxon>
        <taxon>Planctomycetota</taxon>
        <taxon>Planctomycetia</taxon>
        <taxon>Pirellulales</taxon>
        <taxon>Pirellulaceae</taxon>
        <taxon>Rhodopirellula</taxon>
    </lineage>
</organism>
<evidence type="ECO:0000256" key="1">
    <source>
        <dbReference type="SAM" id="Phobius"/>
    </source>
</evidence>
<feature type="transmembrane region" description="Helical" evidence="1">
    <location>
        <begin position="366"/>
        <end position="385"/>
    </location>
</feature>
<feature type="transmembrane region" description="Helical" evidence="1">
    <location>
        <begin position="922"/>
        <end position="946"/>
    </location>
</feature>
<feature type="transmembrane region" description="Helical" evidence="1">
    <location>
        <begin position="967"/>
        <end position="986"/>
    </location>
</feature>
<feature type="transmembrane region" description="Helical" evidence="1">
    <location>
        <begin position="896"/>
        <end position="916"/>
    </location>
</feature>
<dbReference type="PANTHER" id="PTHR32063:SF33">
    <property type="entry name" value="RND SUPERFAMILY EFFLUX PUMP PERMEASE COMPONENT"/>
    <property type="match status" value="1"/>
</dbReference>
<feature type="transmembrane region" description="Helical" evidence="1">
    <location>
        <begin position="870"/>
        <end position="889"/>
    </location>
</feature>
<dbReference type="PANTHER" id="PTHR32063">
    <property type="match status" value="1"/>
</dbReference>
<feature type="transmembrane region" description="Helical" evidence="1">
    <location>
        <begin position="538"/>
        <end position="557"/>
    </location>
</feature>
<comment type="caution">
    <text evidence="2">The sequence shown here is derived from an EMBL/GenBank/DDBJ whole genome shotgun (WGS) entry which is preliminary data.</text>
</comment>
<keyword evidence="1" id="KW-0472">Membrane</keyword>
<feature type="transmembrane region" description="Helical" evidence="1">
    <location>
        <begin position="998"/>
        <end position="1024"/>
    </location>
</feature>
<evidence type="ECO:0000313" key="3">
    <source>
        <dbReference type="Proteomes" id="UP001430306"/>
    </source>
</evidence>
<dbReference type="RefSeq" id="WP_230273812.1">
    <property type="nucleotide sequence ID" value="NZ_JAJKFW010000022.1"/>
</dbReference>
<feature type="transmembrane region" description="Helical" evidence="1">
    <location>
        <begin position="392"/>
        <end position="413"/>
    </location>
</feature>
<keyword evidence="1" id="KW-1133">Transmembrane helix</keyword>
<dbReference type="PRINTS" id="PR00702">
    <property type="entry name" value="ACRIFLAVINRP"/>
</dbReference>
<dbReference type="SUPFAM" id="SSF82693">
    <property type="entry name" value="Multidrug efflux transporter AcrB pore domain, PN1, PN2, PC1 and PC2 subdomains"/>
    <property type="match status" value="3"/>
</dbReference>
<dbReference type="SUPFAM" id="SSF82866">
    <property type="entry name" value="Multidrug efflux transporter AcrB transmembrane domain"/>
    <property type="match status" value="2"/>
</dbReference>
<dbReference type="Gene3D" id="3.30.70.1320">
    <property type="entry name" value="Multidrug efflux transporter AcrB pore domain like"/>
    <property type="match status" value="1"/>
</dbReference>
<evidence type="ECO:0000313" key="2">
    <source>
        <dbReference type="EMBL" id="MCC9642862.1"/>
    </source>
</evidence>
<gene>
    <name evidence="2" type="ORF">LOC71_11295</name>
</gene>
<dbReference type="Gene3D" id="3.30.70.1440">
    <property type="entry name" value="Multidrug efflux transporter AcrB pore domain"/>
    <property type="match status" value="1"/>
</dbReference>
<dbReference type="InterPro" id="IPR001036">
    <property type="entry name" value="Acrflvin-R"/>
</dbReference>